<dbReference type="Pfam" id="PF24623">
    <property type="entry name" value="Phage_zn_bind_8"/>
    <property type="match status" value="1"/>
</dbReference>
<name>A0A369UYL2_9ACTN</name>
<gene>
    <name evidence="2" type="ORF">DVZ84_31670</name>
</gene>
<evidence type="ECO:0000259" key="1">
    <source>
        <dbReference type="Pfam" id="PF24623"/>
    </source>
</evidence>
<feature type="domain" description="DNA-binding phage zinc finger" evidence="1">
    <location>
        <begin position="178"/>
        <end position="216"/>
    </location>
</feature>
<evidence type="ECO:0000313" key="2">
    <source>
        <dbReference type="EMBL" id="RDD85095.1"/>
    </source>
</evidence>
<proteinExistence type="predicted"/>
<reference evidence="2 3" key="1">
    <citation type="submission" date="2018-07" db="EMBL/GenBank/DDBJ databases">
        <title>Genome guided investigation of antibiotics producing actinomycetales strain isolated from a Macau mangrove ecosystem.</title>
        <authorList>
            <person name="Hu D."/>
        </authorList>
    </citation>
    <scope>NUCLEOTIDE SEQUENCE [LARGE SCALE GENOMIC DNA]</scope>
    <source>
        <strain evidence="2 3">2297</strain>
    </source>
</reference>
<dbReference type="AlphaFoldDB" id="A0A369UYL2"/>
<sequence length="233" mass="26541">MIARRRNGAPRRVEISAQEIEEAFRLLQHVPSPESRQLRETFEALLRPVCFWASSRTVRHSNYPAWGPCGVRVNVPNQRCVEHQWPLPDGVPDPFPQRCTVTLDEELEDSRWLEYSGGLRCPFERRVGSERCAHHDPRDGELCGHPVGDGTMCTTAEAAFACDTHRWVKLRNLKNELEELPLRVECGYCDASSGESCASKNGQTVAFHKKRVNALQGSPEHQELSDEIKWLRL</sequence>
<protein>
    <recommendedName>
        <fullName evidence="1">DNA-binding phage zinc finger domain-containing protein</fullName>
    </recommendedName>
</protein>
<organism evidence="2 3">
    <name type="scientific">Streptomyces parvulus</name>
    <dbReference type="NCBI Taxonomy" id="146923"/>
    <lineage>
        <taxon>Bacteria</taxon>
        <taxon>Bacillati</taxon>
        <taxon>Actinomycetota</taxon>
        <taxon>Actinomycetes</taxon>
        <taxon>Kitasatosporales</taxon>
        <taxon>Streptomycetaceae</taxon>
        <taxon>Streptomyces</taxon>
    </lineage>
</organism>
<accession>A0A369UYL2</accession>
<dbReference type="EMBL" id="QQBH01000030">
    <property type="protein sequence ID" value="RDD85095.1"/>
    <property type="molecule type" value="Genomic_DNA"/>
</dbReference>
<comment type="caution">
    <text evidence="2">The sequence shown here is derived from an EMBL/GenBank/DDBJ whole genome shotgun (WGS) entry which is preliminary data.</text>
</comment>
<dbReference type="Proteomes" id="UP000253742">
    <property type="component" value="Unassembled WGS sequence"/>
</dbReference>
<dbReference type="InterPro" id="IPR056911">
    <property type="entry name" value="Phage_Znf_bind_put"/>
</dbReference>
<evidence type="ECO:0000313" key="3">
    <source>
        <dbReference type="Proteomes" id="UP000253742"/>
    </source>
</evidence>